<dbReference type="AlphaFoldDB" id="A0A6J6IPZ1"/>
<dbReference type="PANTHER" id="PTHR43525:SF2">
    <property type="entry name" value="CYSTATHIONINE BETA-LYASE-RELATED"/>
    <property type="match status" value="1"/>
</dbReference>
<protein>
    <recommendedName>
        <fullName evidence="2">cysteine-S-conjugate beta-lyase</fullName>
        <ecNumber evidence="2">4.4.1.13</ecNumber>
    </recommendedName>
</protein>
<comment type="cofactor">
    <cofactor evidence="1">
        <name>pyridoxal 5'-phosphate</name>
        <dbReference type="ChEBI" id="CHEBI:597326"/>
    </cofactor>
</comment>
<dbReference type="Gene3D" id="3.90.1150.10">
    <property type="entry name" value="Aspartate Aminotransferase, domain 1"/>
    <property type="match status" value="1"/>
</dbReference>
<dbReference type="CDD" id="cd00609">
    <property type="entry name" value="AAT_like"/>
    <property type="match status" value="1"/>
</dbReference>
<evidence type="ECO:0000256" key="4">
    <source>
        <dbReference type="ARBA" id="ARBA00023239"/>
    </source>
</evidence>
<dbReference type="EMBL" id="CAEZVD010000116">
    <property type="protein sequence ID" value="CAB4626393.1"/>
    <property type="molecule type" value="Genomic_DNA"/>
</dbReference>
<dbReference type="GO" id="GO:0030170">
    <property type="term" value="F:pyridoxal phosphate binding"/>
    <property type="evidence" value="ECO:0007669"/>
    <property type="project" value="InterPro"/>
</dbReference>
<feature type="domain" description="Aminotransferase class I/classII large" evidence="6">
    <location>
        <begin position="38"/>
        <end position="377"/>
    </location>
</feature>
<dbReference type="PANTHER" id="PTHR43525">
    <property type="entry name" value="PROTEIN MALY"/>
    <property type="match status" value="1"/>
</dbReference>
<dbReference type="EC" id="4.4.1.13" evidence="2"/>
<evidence type="ECO:0000256" key="2">
    <source>
        <dbReference type="ARBA" id="ARBA00012224"/>
    </source>
</evidence>
<dbReference type="InterPro" id="IPR015424">
    <property type="entry name" value="PyrdxlP-dep_Trfase"/>
</dbReference>
<keyword evidence="4" id="KW-0456">Lyase</keyword>
<proteinExistence type="inferred from homology"/>
<reference evidence="7" key="1">
    <citation type="submission" date="2020-05" db="EMBL/GenBank/DDBJ databases">
        <authorList>
            <person name="Chiriac C."/>
            <person name="Salcher M."/>
            <person name="Ghai R."/>
            <person name="Kavagutti S V."/>
        </authorList>
    </citation>
    <scope>NUCLEOTIDE SEQUENCE</scope>
</reference>
<dbReference type="Gene3D" id="3.40.640.10">
    <property type="entry name" value="Type I PLP-dependent aspartate aminotransferase-like (Major domain)"/>
    <property type="match status" value="1"/>
</dbReference>
<dbReference type="InterPro" id="IPR004839">
    <property type="entry name" value="Aminotransferase_I/II_large"/>
</dbReference>
<dbReference type="Pfam" id="PF00155">
    <property type="entry name" value="Aminotran_1_2"/>
    <property type="match status" value="1"/>
</dbReference>
<evidence type="ECO:0000256" key="1">
    <source>
        <dbReference type="ARBA" id="ARBA00001933"/>
    </source>
</evidence>
<dbReference type="GO" id="GO:0047804">
    <property type="term" value="F:cysteine-S-conjugate beta-lyase activity"/>
    <property type="evidence" value="ECO:0007669"/>
    <property type="project" value="UniProtKB-EC"/>
</dbReference>
<dbReference type="InterPro" id="IPR051798">
    <property type="entry name" value="Class-II_PLP-Dep_Aminotrans"/>
</dbReference>
<evidence type="ECO:0000256" key="3">
    <source>
        <dbReference type="ARBA" id="ARBA00022898"/>
    </source>
</evidence>
<dbReference type="SUPFAM" id="SSF53383">
    <property type="entry name" value="PLP-dependent transferases"/>
    <property type="match status" value="1"/>
</dbReference>
<organism evidence="7">
    <name type="scientific">freshwater metagenome</name>
    <dbReference type="NCBI Taxonomy" id="449393"/>
    <lineage>
        <taxon>unclassified sequences</taxon>
        <taxon>metagenomes</taxon>
        <taxon>ecological metagenomes</taxon>
    </lineage>
</organism>
<name>A0A6J6IPZ1_9ZZZZ</name>
<keyword evidence="3" id="KW-0663">Pyridoxal phosphate</keyword>
<accession>A0A6J6IPZ1</accession>
<evidence type="ECO:0000256" key="5">
    <source>
        <dbReference type="ARBA" id="ARBA00037974"/>
    </source>
</evidence>
<evidence type="ECO:0000313" key="7">
    <source>
        <dbReference type="EMBL" id="CAB4626393.1"/>
    </source>
</evidence>
<comment type="similarity">
    <text evidence="5">Belongs to the class-II pyridoxal-phosphate-dependent aminotransferase family. MalY/PatB cystathionine beta-lyase subfamily.</text>
</comment>
<evidence type="ECO:0000259" key="6">
    <source>
        <dbReference type="Pfam" id="PF00155"/>
    </source>
</evidence>
<sequence length="381" mass="42019">MSKSPLTDLASVKARTSSKWRRFPADVLPMHVAEMDYDIAENIKELLLAKISASDIGYTGPVPEVAEGFVKFASERWGWVVDPKQVRLSTDVGVSAVEILRAVAKSGDKVVINSPVYSSFFDWIPEVELEVLDVPLLAGESSWSLDTQKLEEAFAAGARIYLISHPHNPMGKLFTLDELNAIATLAKKYDVLVISDEIHAPLTYADQKFIPYLSVSDDASETGVVITAASKSFNLAGLKASIIVTDSQAVQEKLKKLPAALHWRSGILGAFAMAEAFKNSGEWLDQVVELNRKSRDLLTRLIREHLPGVKYWIPESGYLAWLDVSTLNLGENPALKILTEQKVAFVPGADLGKQYDQYIRINFACHPDSLERAIKAIAAYC</sequence>
<gene>
    <name evidence="7" type="ORF">UFOPK1909_00908</name>
</gene>
<dbReference type="InterPro" id="IPR015422">
    <property type="entry name" value="PyrdxlP-dep_Trfase_small"/>
</dbReference>
<dbReference type="InterPro" id="IPR015421">
    <property type="entry name" value="PyrdxlP-dep_Trfase_major"/>
</dbReference>